<dbReference type="PANTHER" id="PTHR12801">
    <property type="entry name" value="RNA EXONUCLEASE REXO1 / RECO3 FAMILY MEMBER-RELATED"/>
    <property type="match status" value="1"/>
</dbReference>
<dbReference type="AlphaFoldDB" id="A0A0B1P895"/>
<evidence type="ECO:0000256" key="1">
    <source>
        <dbReference type="ARBA" id="ARBA00004123"/>
    </source>
</evidence>
<accession>A0A0B1P895</accession>
<keyword evidence="4" id="KW-0378">Hydrolase</keyword>
<evidence type="ECO:0000313" key="9">
    <source>
        <dbReference type="EMBL" id="KHJ32859.1"/>
    </source>
</evidence>
<dbReference type="InterPro" id="IPR013520">
    <property type="entry name" value="Ribonucl_H"/>
</dbReference>
<gene>
    <name evidence="9" type="ORF">EV44_g5251</name>
</gene>
<dbReference type="InterPro" id="IPR034922">
    <property type="entry name" value="REX1-like_exo"/>
</dbReference>
<sequence>MPNKRENESRGQSQVSPKKRKFEGNHGHNSSSSGSISPSIEQNENCGTSKEQHSSDTELLAEIIDNKITYMSPSKKKVKKIPKSESDNYPSITFSKECKLQNQIKISDLQSLILYILADGTSPNFVSVRNRSQIRKVVTLMVPGLELSMFDKSLVNKQEPTFSSPGFYYPKILQADLLPDNLKLFADMFEHVWPVKTPGNDKNMIMFSPINAMLTAPIQRSTDEKRVLKKIKGAKPAKEPFGWKNKPVFVAELCHSPEELLENEFVLHPSMYNSKHEKEELLEHRKLTKTSEDFGWVDTLVSKFEVGHISNNETEDSTTTSGWEVLAIDCEMCLTGESEFSLTRISIVGWDGSVVLDELVRPEKPIINYLTQYSGITEKKLENVTTTLSDIQKKLITLLHPRSILIGHSLNSDLTALKLTHPYIIDTVILYPHPRGPPLRSSLKWLAQRFLSREIQKGHGTDGPGAGHDSIEDAKTCIDLVRQKCEKGKEWGTSESQGENLFKRIARTGIHYKCQNKLKSPYSQDRKSSAAVDWGHPIKGLGAAADFPIGCNNDEEVMEGVIRAVKGDNDGREIPGGGVDFIWARLRELEAIKGWWNSNRQKNTIDIEVQEKLDGENINIDLGSTPSLPTPLKAIPSSSAYEDSADIASQVIANLTKRIFNIYSALPPCTAFIIYSGSGNPVEMSRLKTIHSTFKREYRTKKWDQLSVKWTDVEEQALRKAHLIAKNGVGFLGIK</sequence>
<comment type="caution">
    <text evidence="9">The sequence shown here is derived from an EMBL/GenBank/DDBJ whole genome shotgun (WGS) entry which is preliminary data.</text>
</comment>
<dbReference type="SUPFAM" id="SSF53098">
    <property type="entry name" value="Ribonuclease H-like"/>
    <property type="match status" value="1"/>
</dbReference>
<feature type="domain" description="Exonuclease" evidence="8">
    <location>
        <begin position="324"/>
        <end position="490"/>
    </location>
</feature>
<keyword evidence="6" id="KW-0539">Nucleus</keyword>
<evidence type="ECO:0000256" key="4">
    <source>
        <dbReference type="ARBA" id="ARBA00022801"/>
    </source>
</evidence>
<evidence type="ECO:0000256" key="2">
    <source>
        <dbReference type="ARBA" id="ARBA00006357"/>
    </source>
</evidence>
<evidence type="ECO:0000313" key="10">
    <source>
        <dbReference type="Proteomes" id="UP000030854"/>
    </source>
</evidence>
<dbReference type="Gene3D" id="3.30.420.10">
    <property type="entry name" value="Ribonuclease H-like superfamily/Ribonuclease H"/>
    <property type="match status" value="1"/>
</dbReference>
<dbReference type="HOGENOM" id="CLU_008679_1_0_1"/>
<evidence type="ECO:0000256" key="6">
    <source>
        <dbReference type="ARBA" id="ARBA00023242"/>
    </source>
</evidence>
<comment type="subcellular location">
    <subcellularLocation>
        <location evidence="1">Nucleus</location>
    </subcellularLocation>
</comment>
<keyword evidence="3" id="KW-0540">Nuclease</keyword>
<name>A0A0B1P895_UNCNE</name>
<feature type="region of interest" description="Disordered" evidence="7">
    <location>
        <begin position="1"/>
        <end position="54"/>
    </location>
</feature>
<evidence type="ECO:0000256" key="7">
    <source>
        <dbReference type="SAM" id="MobiDB-lite"/>
    </source>
</evidence>
<comment type="similarity">
    <text evidence="2">Belongs to the REXO1/REXO3 family.</text>
</comment>
<evidence type="ECO:0000256" key="5">
    <source>
        <dbReference type="ARBA" id="ARBA00022839"/>
    </source>
</evidence>
<keyword evidence="10" id="KW-1185">Reference proteome</keyword>
<dbReference type="InterPro" id="IPR047021">
    <property type="entry name" value="REXO1/3/4-like"/>
</dbReference>
<dbReference type="OMA" id="HKAGPPF"/>
<dbReference type="PANTHER" id="PTHR12801:SF115">
    <property type="entry name" value="FI18136P1-RELATED"/>
    <property type="match status" value="1"/>
</dbReference>
<dbReference type="STRING" id="52586.A0A0B1P895"/>
<dbReference type="GO" id="GO:0004527">
    <property type="term" value="F:exonuclease activity"/>
    <property type="evidence" value="ECO:0007669"/>
    <property type="project" value="UniProtKB-KW"/>
</dbReference>
<proteinExistence type="inferred from homology"/>
<dbReference type="Proteomes" id="UP000030854">
    <property type="component" value="Unassembled WGS sequence"/>
</dbReference>
<dbReference type="EMBL" id="JNVN01001778">
    <property type="protein sequence ID" value="KHJ32859.1"/>
    <property type="molecule type" value="Genomic_DNA"/>
</dbReference>
<evidence type="ECO:0000256" key="3">
    <source>
        <dbReference type="ARBA" id="ARBA00022722"/>
    </source>
</evidence>
<dbReference type="FunFam" id="3.30.420.10:FF:000019">
    <property type="entry name" value="RNA exonuclease NEF-sp"/>
    <property type="match status" value="1"/>
</dbReference>
<protein>
    <submittedName>
        <fullName evidence="9">Putative ribonuclease h-like protein</fullName>
    </submittedName>
</protein>
<dbReference type="CDD" id="cd06145">
    <property type="entry name" value="REX1_like"/>
    <property type="match status" value="1"/>
</dbReference>
<keyword evidence="5" id="KW-0269">Exonuclease</keyword>
<dbReference type="SMART" id="SM00479">
    <property type="entry name" value="EXOIII"/>
    <property type="match status" value="1"/>
</dbReference>
<dbReference type="GO" id="GO:0003676">
    <property type="term" value="F:nucleic acid binding"/>
    <property type="evidence" value="ECO:0007669"/>
    <property type="project" value="InterPro"/>
</dbReference>
<dbReference type="Pfam" id="PF00929">
    <property type="entry name" value="RNase_T"/>
    <property type="match status" value="1"/>
</dbReference>
<organism evidence="9 10">
    <name type="scientific">Uncinula necator</name>
    <name type="common">Grape powdery mildew</name>
    <dbReference type="NCBI Taxonomy" id="52586"/>
    <lineage>
        <taxon>Eukaryota</taxon>
        <taxon>Fungi</taxon>
        <taxon>Dikarya</taxon>
        <taxon>Ascomycota</taxon>
        <taxon>Pezizomycotina</taxon>
        <taxon>Leotiomycetes</taxon>
        <taxon>Erysiphales</taxon>
        <taxon>Erysiphaceae</taxon>
        <taxon>Erysiphe</taxon>
    </lineage>
</organism>
<feature type="compositionally biased region" description="Low complexity" evidence="7">
    <location>
        <begin position="27"/>
        <end position="40"/>
    </location>
</feature>
<reference evidence="9 10" key="1">
    <citation type="journal article" date="2014" name="BMC Genomics">
        <title>Adaptive genomic structural variation in the grape powdery mildew pathogen, Erysiphe necator.</title>
        <authorList>
            <person name="Jones L."/>
            <person name="Riaz S."/>
            <person name="Morales-Cruz A."/>
            <person name="Amrine K.C."/>
            <person name="McGuire B."/>
            <person name="Gubler W.D."/>
            <person name="Walker M.A."/>
            <person name="Cantu D."/>
        </authorList>
    </citation>
    <scope>NUCLEOTIDE SEQUENCE [LARGE SCALE GENOMIC DNA]</scope>
    <source>
        <strain evidence="10">c</strain>
    </source>
</reference>
<dbReference type="InterPro" id="IPR012337">
    <property type="entry name" value="RNaseH-like_sf"/>
</dbReference>
<dbReference type="InterPro" id="IPR036397">
    <property type="entry name" value="RNaseH_sf"/>
</dbReference>
<dbReference type="GO" id="GO:0005634">
    <property type="term" value="C:nucleus"/>
    <property type="evidence" value="ECO:0007669"/>
    <property type="project" value="UniProtKB-SubCell"/>
</dbReference>
<evidence type="ECO:0000259" key="8">
    <source>
        <dbReference type="SMART" id="SM00479"/>
    </source>
</evidence>